<dbReference type="GO" id="GO:0051301">
    <property type="term" value="P:cell division"/>
    <property type="evidence" value="ECO:0007669"/>
    <property type="project" value="TreeGrafter"/>
</dbReference>
<feature type="domain" description="Peptidase MA-like" evidence="2">
    <location>
        <begin position="318"/>
        <end position="456"/>
    </location>
</feature>
<dbReference type="PANTHER" id="PTHR12558">
    <property type="entry name" value="CELL DIVISION CYCLE 16,23,27"/>
    <property type="match status" value="1"/>
</dbReference>
<dbReference type="AlphaFoldDB" id="A0A382BUG1"/>
<dbReference type="Pfam" id="PF13432">
    <property type="entry name" value="TPR_16"/>
    <property type="match status" value="2"/>
</dbReference>
<evidence type="ECO:0008006" key="4">
    <source>
        <dbReference type="Google" id="ProtNLM"/>
    </source>
</evidence>
<dbReference type="EMBL" id="UINC01031200">
    <property type="protein sequence ID" value="SVB16867.1"/>
    <property type="molecule type" value="Genomic_DNA"/>
</dbReference>
<proteinExistence type="predicted"/>
<dbReference type="PANTHER" id="PTHR12558:SF13">
    <property type="entry name" value="CELL DIVISION CYCLE PROTEIN 27 HOMOLOG"/>
    <property type="match status" value="1"/>
</dbReference>
<evidence type="ECO:0000259" key="1">
    <source>
        <dbReference type="Pfam" id="PF03704"/>
    </source>
</evidence>
<dbReference type="InterPro" id="IPR005158">
    <property type="entry name" value="BTAD"/>
</dbReference>
<protein>
    <recommendedName>
        <fullName evidence="4">Peptidase MA-like domain-containing protein</fullName>
    </recommendedName>
</protein>
<reference evidence="3" key="1">
    <citation type="submission" date="2018-05" db="EMBL/GenBank/DDBJ databases">
        <authorList>
            <person name="Lanie J.A."/>
            <person name="Ng W.-L."/>
            <person name="Kazmierczak K.M."/>
            <person name="Andrzejewski T.M."/>
            <person name="Davidsen T.M."/>
            <person name="Wayne K.J."/>
            <person name="Tettelin H."/>
            <person name="Glass J.I."/>
            <person name="Rusch D."/>
            <person name="Podicherti R."/>
            <person name="Tsui H.-C.T."/>
            <person name="Winkler M.E."/>
        </authorList>
    </citation>
    <scope>NUCLEOTIDE SEQUENCE</scope>
</reference>
<dbReference type="InterPro" id="IPR011990">
    <property type="entry name" value="TPR-like_helical_dom_sf"/>
</dbReference>
<organism evidence="3">
    <name type="scientific">marine metagenome</name>
    <dbReference type="NCBI Taxonomy" id="408172"/>
    <lineage>
        <taxon>unclassified sequences</taxon>
        <taxon>metagenomes</taxon>
        <taxon>ecological metagenomes</taxon>
    </lineage>
</organism>
<sequence length="655" mass="73578">RWGYLFHTTHQDNEASSLFQEALELEASHAGAKLGLAKVSAGRFGTRARAWVEEVLTQDDEALEAYLLLARMELEDGSIDDADELLDKALAIADLQNLPPLEVYALKASVDLLKGVTDSPWTSLGLEFNPIYGEIYATPAHFYVITRRYREAISLLQQAVDLQPDLWSAHAELGINLLRVNRIVEAQAHLATAYEGDPFSAKIVNTLRLIDSFENFQVIQVDAPRSDLSSGSGVIMRLNNEEAEVLQSYVHDLVQRSIEVFSQRYGFNLVEPVVVELYPEHDDFAVRISGLPGIGLLGVTFGYLVAMDSPSGRGDGDYHWGTTLWHEMAHVFTLEATNHLVPRWYSEGISVFEEWSTGPLPGRHIPLVVMDAIREGKLLPTAELDSGFIRPTYEDQVIVSYMQAGLICQYIEARWGQHGLVTLLRLFGEDQSTPDAIVDAFSLTLEAFDAGFKEFLDSELAPVIDEFASWRAHTQEAYQAAEREDWPRALEAAEQAIALYPEYVGEGNPHILTVKAYEVLGETEEITAALQSYWQLGGHDPIALTRLGQLLHDSRRYKEAISVLSDVIYVAPLEEDLHVQLGDWLLQDARPEQALQEYKTLLAMDSYDRAASYFRLAQAYHALEDEPKTREHLLYALEIAPHYRDAQQLLLEVVH</sequence>
<dbReference type="PROSITE" id="PS50005">
    <property type="entry name" value="TPR"/>
    <property type="match status" value="1"/>
</dbReference>
<feature type="non-terminal residue" evidence="3">
    <location>
        <position position="1"/>
    </location>
</feature>
<dbReference type="InterPro" id="IPR039568">
    <property type="entry name" value="Peptidase_MA-like_dom"/>
</dbReference>
<dbReference type="InterPro" id="IPR019734">
    <property type="entry name" value="TPR_rpt"/>
</dbReference>
<dbReference type="SMART" id="SM00028">
    <property type="entry name" value="TPR"/>
    <property type="match status" value="6"/>
</dbReference>
<gene>
    <name evidence="3" type="ORF">METZ01_LOCUS169721</name>
</gene>
<dbReference type="Pfam" id="PF13485">
    <property type="entry name" value="Peptidase_MA_2"/>
    <property type="match status" value="1"/>
</dbReference>
<feature type="domain" description="Bacterial transcriptional activator" evidence="1">
    <location>
        <begin position="470"/>
        <end position="601"/>
    </location>
</feature>
<dbReference type="Pfam" id="PF03704">
    <property type="entry name" value="BTAD"/>
    <property type="match status" value="1"/>
</dbReference>
<dbReference type="Gene3D" id="1.25.40.10">
    <property type="entry name" value="Tetratricopeptide repeat domain"/>
    <property type="match status" value="3"/>
</dbReference>
<accession>A0A382BUG1</accession>
<evidence type="ECO:0000259" key="2">
    <source>
        <dbReference type="Pfam" id="PF13485"/>
    </source>
</evidence>
<evidence type="ECO:0000313" key="3">
    <source>
        <dbReference type="EMBL" id="SVB16867.1"/>
    </source>
</evidence>
<dbReference type="SUPFAM" id="SSF48452">
    <property type="entry name" value="TPR-like"/>
    <property type="match status" value="2"/>
</dbReference>
<name>A0A382BUG1_9ZZZZ</name>